<gene>
    <name evidence="11" type="primary">OR14</name>
</gene>
<reference evidence="11" key="1">
    <citation type="submission" date="2020-06" db="EMBL/GenBank/DDBJ databases">
        <authorList>
            <person name="Sheng S."/>
        </authorList>
    </citation>
    <scope>NUCLEOTIDE SEQUENCE</scope>
    <source>
        <tissue evidence="11">Antenna</tissue>
    </source>
</reference>
<evidence type="ECO:0000256" key="4">
    <source>
        <dbReference type="ARBA" id="ARBA00022692"/>
    </source>
</evidence>
<dbReference type="AlphaFoldDB" id="A0A7G8Z933"/>
<comment type="similarity">
    <text evidence="10">Belongs to the insect chemoreceptor superfamily. Heteromeric odorant receptor channel (TC 1.A.69) family.</text>
</comment>
<dbReference type="PANTHER" id="PTHR21137">
    <property type="entry name" value="ODORANT RECEPTOR"/>
    <property type="match status" value="1"/>
</dbReference>
<accession>A0A7G8Z933</accession>
<feature type="transmembrane region" description="Helical" evidence="10">
    <location>
        <begin position="274"/>
        <end position="296"/>
    </location>
</feature>
<keyword evidence="2" id="KW-1003">Cell membrane</keyword>
<keyword evidence="8 10" id="KW-0675">Receptor</keyword>
<dbReference type="EMBL" id="MT670954">
    <property type="protein sequence ID" value="QNL14958.1"/>
    <property type="molecule type" value="mRNA"/>
</dbReference>
<feature type="transmembrane region" description="Helical" evidence="10">
    <location>
        <begin position="308"/>
        <end position="327"/>
    </location>
</feature>
<keyword evidence="7 10" id="KW-0472">Membrane</keyword>
<feature type="transmembrane region" description="Helical" evidence="10">
    <location>
        <begin position="81"/>
        <end position="102"/>
    </location>
</feature>
<dbReference type="GO" id="GO:0007165">
    <property type="term" value="P:signal transduction"/>
    <property type="evidence" value="ECO:0007669"/>
    <property type="project" value="UniProtKB-KW"/>
</dbReference>
<dbReference type="InterPro" id="IPR004117">
    <property type="entry name" value="7tm6_olfct_rcpt"/>
</dbReference>
<keyword evidence="9 10" id="KW-0807">Transducer</keyword>
<organism evidence="11">
    <name type="scientific">Aulacocentrum confusum</name>
    <dbReference type="NCBI Taxonomy" id="2767324"/>
    <lineage>
        <taxon>Eukaryota</taxon>
        <taxon>Metazoa</taxon>
        <taxon>Ecdysozoa</taxon>
        <taxon>Arthropoda</taxon>
        <taxon>Hexapoda</taxon>
        <taxon>Insecta</taxon>
        <taxon>Pterygota</taxon>
        <taxon>Neoptera</taxon>
        <taxon>Endopterygota</taxon>
        <taxon>Hymenoptera</taxon>
        <taxon>Apocrita</taxon>
        <taxon>Ichneumonoidea</taxon>
        <taxon>Braconidae</taxon>
        <taxon>Macrocentrinae</taxon>
        <taxon>Aulacocentrum</taxon>
    </lineage>
</organism>
<evidence type="ECO:0000256" key="2">
    <source>
        <dbReference type="ARBA" id="ARBA00022475"/>
    </source>
</evidence>
<sequence>MSIEKFDSLIDDNNLKYLEPNAHLKIPLTIIWFLGTWPPFKSRQRTLYLIYSSATFIFILGIYLIVQAVNLLVIWGDIGRMVASAFLLMTNTVHAYKVFVFIRHQKRIQALLDVMSGPTFSRDNKRYERLLTWYAWQGRYHHLAYQSFGTLAVICWGFTPIADSIAGLDRRLPMDAWYPYDTKQTPAYEVTCAHQAVAVTIACFHNVAMDTIIAGLINVACCQLEIIKRNIQLLDDDDDDEFIEDRYQWVQAELNRCIWHSNLVMTFVEEIKSIFGIVVLLQLLVNCLIICLSAYHVTQMTVPVPAELFGMMMYLLCMTYQIFIYCYHGNELAIQSQSIASAAFEGNWWKFNKNFKKSLGIFITRSHKPILFTAGPFMTLSLPMFLSSIVYRGVLSLKEKPGNLKANT</sequence>
<dbReference type="GO" id="GO:0005886">
    <property type="term" value="C:plasma membrane"/>
    <property type="evidence" value="ECO:0007669"/>
    <property type="project" value="UniProtKB-SubCell"/>
</dbReference>
<keyword evidence="5 10" id="KW-0552">Olfaction</keyword>
<name>A0A7G8Z933_9HYME</name>
<dbReference type="Pfam" id="PF02949">
    <property type="entry name" value="7tm_6"/>
    <property type="match status" value="1"/>
</dbReference>
<feature type="transmembrane region" description="Helical" evidence="10">
    <location>
        <begin position="47"/>
        <end position="75"/>
    </location>
</feature>
<keyword evidence="3 10" id="KW-0716">Sensory transduction</keyword>
<comment type="caution">
    <text evidence="10">Lacks conserved residue(s) required for the propagation of feature annotation.</text>
</comment>
<evidence type="ECO:0000256" key="10">
    <source>
        <dbReference type="RuleBase" id="RU351113"/>
    </source>
</evidence>
<evidence type="ECO:0000256" key="1">
    <source>
        <dbReference type="ARBA" id="ARBA00004651"/>
    </source>
</evidence>
<evidence type="ECO:0000256" key="7">
    <source>
        <dbReference type="ARBA" id="ARBA00023136"/>
    </source>
</evidence>
<evidence type="ECO:0000256" key="6">
    <source>
        <dbReference type="ARBA" id="ARBA00022989"/>
    </source>
</evidence>
<proteinExistence type="evidence at transcript level"/>
<feature type="transmembrane region" description="Helical" evidence="10">
    <location>
        <begin position="370"/>
        <end position="391"/>
    </location>
</feature>
<evidence type="ECO:0000256" key="3">
    <source>
        <dbReference type="ARBA" id="ARBA00022606"/>
    </source>
</evidence>
<evidence type="ECO:0000313" key="11">
    <source>
        <dbReference type="EMBL" id="QNL14958.1"/>
    </source>
</evidence>
<evidence type="ECO:0000256" key="5">
    <source>
        <dbReference type="ARBA" id="ARBA00022725"/>
    </source>
</evidence>
<keyword evidence="4 10" id="KW-0812">Transmembrane</keyword>
<evidence type="ECO:0000256" key="9">
    <source>
        <dbReference type="ARBA" id="ARBA00023224"/>
    </source>
</evidence>
<comment type="subcellular location">
    <subcellularLocation>
        <location evidence="1 10">Cell membrane</location>
        <topology evidence="1 10">Multi-pass membrane protein</topology>
    </subcellularLocation>
</comment>
<dbReference type="PANTHER" id="PTHR21137:SF35">
    <property type="entry name" value="ODORANT RECEPTOR 19A-RELATED"/>
    <property type="match status" value="1"/>
</dbReference>
<dbReference type="GO" id="GO:0005549">
    <property type="term" value="F:odorant binding"/>
    <property type="evidence" value="ECO:0007669"/>
    <property type="project" value="InterPro"/>
</dbReference>
<evidence type="ECO:0000256" key="8">
    <source>
        <dbReference type="ARBA" id="ARBA00023170"/>
    </source>
</evidence>
<keyword evidence="6 10" id="KW-1133">Transmembrane helix</keyword>
<protein>
    <recommendedName>
        <fullName evidence="10">Odorant receptor</fullName>
    </recommendedName>
</protein>
<dbReference type="GO" id="GO:0004984">
    <property type="term" value="F:olfactory receptor activity"/>
    <property type="evidence" value="ECO:0007669"/>
    <property type="project" value="InterPro"/>
</dbReference>